<dbReference type="Pfam" id="PF12894">
    <property type="entry name" value="ANAPC4_WD40"/>
    <property type="match status" value="1"/>
</dbReference>
<dbReference type="Proteomes" id="UP000189728">
    <property type="component" value="Unassembled WGS sequence"/>
</dbReference>
<sequence>MKIVFCICISMIFAFCDVLQVPYKTLELNANVLNVAFVNDNLYIATDDGLVIDYDIKNDKFTNILTLKKIKNFFNDNNNPKVLSIDELNGKVIVLAEGDFGDRIIYLVKNGITTKQKLQNQSIKKAYFLDDTSVILGSLSNELYFLSLNDNKIYKNTKLSTASMSDMKLSIDKKMLCVATEGGKVYFYDILKDKIINTLDIHKDKIYSIDFKNDTVISGSVDKFAGVYKDGKMDKIKTEFLVYAVGLSPDSNIGAFVNGELNDVDIINTRNLSKIITLNTKQDAINDIIFISNNKLITTAYDKKLLFWRID</sequence>
<dbReference type="Gene3D" id="2.130.10.10">
    <property type="entry name" value="YVTN repeat-like/Quinoprotein amine dehydrogenase"/>
    <property type="match status" value="1"/>
</dbReference>
<evidence type="ECO:0000259" key="1">
    <source>
        <dbReference type="Pfam" id="PF12894"/>
    </source>
</evidence>
<dbReference type="AlphaFoldDB" id="A0AAX0LCT5"/>
<feature type="domain" description="Anaphase-promoting complex subunit 4-like WD40" evidence="1">
    <location>
        <begin position="136"/>
        <end position="212"/>
    </location>
</feature>
<name>A0AAX0LCT5_9BACT</name>
<dbReference type="InterPro" id="IPR024977">
    <property type="entry name" value="Apc4-like_WD40_dom"/>
</dbReference>
<gene>
    <name evidence="2" type="ORF">BFG04_07465</name>
</gene>
<dbReference type="SMART" id="SM00320">
    <property type="entry name" value="WD40"/>
    <property type="match status" value="3"/>
</dbReference>
<dbReference type="SUPFAM" id="SSF50978">
    <property type="entry name" value="WD40 repeat-like"/>
    <property type="match status" value="1"/>
</dbReference>
<proteinExistence type="predicted"/>
<organism evidence="2 3">
    <name type="scientific">Campylobacter pinnipediorum subsp. pinnipediorum</name>
    <dbReference type="NCBI Taxonomy" id="1660067"/>
    <lineage>
        <taxon>Bacteria</taxon>
        <taxon>Pseudomonadati</taxon>
        <taxon>Campylobacterota</taxon>
        <taxon>Epsilonproteobacteria</taxon>
        <taxon>Campylobacterales</taxon>
        <taxon>Campylobacteraceae</taxon>
        <taxon>Campylobacter</taxon>
    </lineage>
</organism>
<dbReference type="InterPro" id="IPR001680">
    <property type="entry name" value="WD40_rpt"/>
</dbReference>
<dbReference type="InterPro" id="IPR015943">
    <property type="entry name" value="WD40/YVTN_repeat-like_dom_sf"/>
</dbReference>
<accession>A0AAX0LCT5</accession>
<dbReference type="RefSeq" id="WP_078415152.1">
    <property type="nucleotide sequence ID" value="NZ_MCRK01000003.1"/>
</dbReference>
<dbReference type="InterPro" id="IPR036322">
    <property type="entry name" value="WD40_repeat_dom_sf"/>
</dbReference>
<comment type="caution">
    <text evidence="2">The sequence shown here is derived from an EMBL/GenBank/DDBJ whole genome shotgun (WGS) entry which is preliminary data.</text>
</comment>
<dbReference type="EMBL" id="MCRK01000003">
    <property type="protein sequence ID" value="OPA82087.1"/>
    <property type="molecule type" value="Genomic_DNA"/>
</dbReference>
<evidence type="ECO:0000313" key="2">
    <source>
        <dbReference type="EMBL" id="OPA82087.1"/>
    </source>
</evidence>
<evidence type="ECO:0000313" key="3">
    <source>
        <dbReference type="Proteomes" id="UP000189728"/>
    </source>
</evidence>
<protein>
    <recommendedName>
        <fullName evidence="1">Anaphase-promoting complex subunit 4-like WD40 domain-containing protein</fullName>
    </recommendedName>
</protein>
<reference evidence="2 3" key="1">
    <citation type="submission" date="2016-08" db="EMBL/GenBank/DDBJ databases">
        <title>Campylobacter species from sea mammals.</title>
        <authorList>
            <person name="Gilbert M.J."/>
            <person name="Byrne B.A."/>
            <person name="Zomer A.L."/>
            <person name="Wagenaar J.A."/>
        </authorList>
    </citation>
    <scope>NUCLEOTIDE SEQUENCE [LARGE SCALE GENOMIC DNA]</scope>
    <source>
        <strain evidence="2 3">1105248</strain>
    </source>
</reference>